<evidence type="ECO:0000313" key="3">
    <source>
        <dbReference type="Proteomes" id="UP000515152"/>
    </source>
</evidence>
<keyword evidence="3" id="KW-1185">Reference proteome</keyword>
<dbReference type="InterPro" id="IPR052212">
    <property type="entry name" value="PH-like_domain"/>
</dbReference>
<feature type="region of interest" description="Disordered" evidence="1">
    <location>
        <begin position="1"/>
        <end position="29"/>
    </location>
</feature>
<accession>A0A8M1KP33</accession>
<dbReference type="FunFam" id="2.60.200.20:FF:000004">
    <property type="entry name" value="pleckstrin homology-like domain family B member 1 isoform X1"/>
    <property type="match status" value="1"/>
</dbReference>
<dbReference type="GeneID" id="116221403"/>
<gene>
    <name evidence="4" type="primary">LOC116221403</name>
</gene>
<evidence type="ECO:0000313" key="4">
    <source>
        <dbReference type="RefSeq" id="XP_042564365.1"/>
    </source>
</evidence>
<sequence>MNSERVESRENRTEAESGPLPPNTDMKPPVDLIDTGRSLKLQSATPHLVSLGSGRLSVAITIIPLNKEVTRIGREDASVPQDITIQGPGVRAEHCIITNRSGFMTLDPCGNLCTLDGVPITRPTQLTQGERHVAVCVCVYVCVCK</sequence>
<dbReference type="AlphaFoldDB" id="A0A8M1KP33"/>
<feature type="domain" description="FHA" evidence="2">
    <location>
        <begin position="70"/>
        <end position="130"/>
    </location>
</feature>
<feature type="compositionally biased region" description="Basic and acidic residues" evidence="1">
    <location>
        <begin position="1"/>
        <end position="15"/>
    </location>
</feature>
<dbReference type="OrthoDB" id="6020705at2759"/>
<dbReference type="Proteomes" id="UP000515152">
    <property type="component" value="Chromosome 8"/>
</dbReference>
<dbReference type="Pfam" id="PF00498">
    <property type="entry name" value="FHA"/>
    <property type="match status" value="1"/>
</dbReference>
<dbReference type="GO" id="GO:0045180">
    <property type="term" value="C:basal cortex"/>
    <property type="evidence" value="ECO:0007669"/>
    <property type="project" value="TreeGrafter"/>
</dbReference>
<protein>
    <submittedName>
        <fullName evidence="4">Pleckstrin homology-like domain family B member 1</fullName>
    </submittedName>
</protein>
<organism evidence="3 4">
    <name type="scientific">Clupea harengus</name>
    <name type="common">Atlantic herring</name>
    <dbReference type="NCBI Taxonomy" id="7950"/>
    <lineage>
        <taxon>Eukaryota</taxon>
        <taxon>Metazoa</taxon>
        <taxon>Chordata</taxon>
        <taxon>Craniata</taxon>
        <taxon>Vertebrata</taxon>
        <taxon>Euteleostomi</taxon>
        <taxon>Actinopterygii</taxon>
        <taxon>Neopterygii</taxon>
        <taxon>Teleostei</taxon>
        <taxon>Clupei</taxon>
        <taxon>Clupeiformes</taxon>
        <taxon>Clupeoidei</taxon>
        <taxon>Clupeidae</taxon>
        <taxon>Clupea</taxon>
    </lineage>
</organism>
<proteinExistence type="predicted"/>
<dbReference type="GO" id="GO:0070507">
    <property type="term" value="P:regulation of microtubule cytoskeleton organization"/>
    <property type="evidence" value="ECO:0007669"/>
    <property type="project" value="TreeGrafter"/>
</dbReference>
<dbReference type="InterPro" id="IPR000253">
    <property type="entry name" value="FHA_dom"/>
</dbReference>
<dbReference type="KEGG" id="char:116221403"/>
<evidence type="ECO:0000259" key="2">
    <source>
        <dbReference type="Pfam" id="PF00498"/>
    </source>
</evidence>
<dbReference type="PANTHER" id="PTHR12156:SF21">
    <property type="entry name" value="PLECKSTRIN HOMOLOGY-LIKE DOMAIN FAMILY B MEMBER 2"/>
    <property type="match status" value="1"/>
</dbReference>
<reference evidence="4" key="1">
    <citation type="submission" date="2025-08" db="UniProtKB">
        <authorList>
            <consortium name="RefSeq"/>
        </authorList>
    </citation>
    <scope>IDENTIFICATION</scope>
</reference>
<dbReference type="RefSeq" id="XP_042564365.1">
    <property type="nucleotide sequence ID" value="XM_042708431.1"/>
</dbReference>
<dbReference type="PANTHER" id="PTHR12156">
    <property type="entry name" value="PLECKSTRIN HOMOLOGY-LIKE DOMAIN, FAMILY B, MEMBER 3"/>
    <property type="match status" value="1"/>
</dbReference>
<name>A0A8M1KP33_CLUHA</name>
<evidence type="ECO:0000256" key="1">
    <source>
        <dbReference type="SAM" id="MobiDB-lite"/>
    </source>
</evidence>